<feature type="active site" description="Nucleophile" evidence="5">
    <location>
        <position position="273"/>
    </location>
</feature>
<dbReference type="OrthoDB" id="2363873at2759"/>
<dbReference type="CTD" id="7941"/>
<dbReference type="GO" id="GO:0003847">
    <property type="term" value="F:1-alkyl-2-acetylglycerophosphocholine esterase activity"/>
    <property type="evidence" value="ECO:0007669"/>
    <property type="project" value="UniProtKB-UniRule"/>
</dbReference>
<dbReference type="InterPro" id="IPR029058">
    <property type="entry name" value="AB_hydrolase_fold"/>
</dbReference>
<proteinExistence type="predicted"/>
<dbReference type="EC" id="3.1.1.47" evidence="4"/>
<dbReference type="KEGG" id="csem:103380727"/>
<reference evidence="6" key="3">
    <citation type="submission" date="2025-09" db="UniProtKB">
        <authorList>
            <consortium name="Ensembl"/>
        </authorList>
    </citation>
    <scope>IDENTIFICATION</scope>
</reference>
<evidence type="ECO:0000313" key="7">
    <source>
        <dbReference type="Proteomes" id="UP000265120"/>
    </source>
</evidence>
<dbReference type="AlphaFoldDB" id="A0A3P8WSG2"/>
<keyword evidence="2 4" id="KW-0442">Lipid degradation</keyword>
<dbReference type="SUPFAM" id="SSF53474">
    <property type="entry name" value="alpha/beta-Hydrolases"/>
    <property type="match status" value="1"/>
</dbReference>
<dbReference type="Gene3D" id="3.40.50.1820">
    <property type="entry name" value="alpha/beta hydrolase"/>
    <property type="match status" value="1"/>
</dbReference>
<dbReference type="GeneID" id="103380727"/>
<dbReference type="Proteomes" id="UP000265120">
    <property type="component" value="Chromosome 7"/>
</dbReference>
<dbReference type="OMA" id="GSVHHNF"/>
<sequence>MLSHGGIVRLTVKRIYPWARTEQKKYSLFIMGNSCNHLRIPPGKGPNSVGCTDFMMDHTAQGSFFRLYYPCQELEGAEKTDWIPSMEYFHGLAIFMKMNRVFSERIFNSLYGSFKAPALLDAPFKCDEKCPVIVFSHGLGAFRTLYSAICSELASQGFIVASVEHRDQSASATFYFKTESEGEAENQAEGSASDREHLVKEWMYYEPLQHGVDEFKLRNNQVKQRADECILALEKLTEINSGIEVQNVLPTQFDWASLKNSMDLCKTAIIGHSFGGATVIETLCKEVKFKCGVALDTWMFPLDKQIFPQVKQPIFFINSETFQSGENLSIMQKLDSAVIPRKMITIKGAVHQSFPDFTFLTGSWIGKLMKLKGDIDPDVAIDLSNRATLAFLQRHLGLEKNFNQWDHLINGEDKDLIPGTNTTFLQSSI</sequence>
<dbReference type="InterPro" id="IPR016715">
    <property type="entry name" value="PAF_acetylhydro_eukaryote"/>
</dbReference>
<evidence type="ECO:0000256" key="1">
    <source>
        <dbReference type="ARBA" id="ARBA00022801"/>
    </source>
</evidence>
<dbReference type="FunFam" id="3.40.50.1820:FF:000062">
    <property type="entry name" value="Platelet-activating factor acetylhydrolase"/>
    <property type="match status" value="1"/>
</dbReference>
<dbReference type="FunCoup" id="A0A3P8WSG2">
    <property type="interactions" value="87"/>
</dbReference>
<evidence type="ECO:0000256" key="3">
    <source>
        <dbReference type="ARBA" id="ARBA00023098"/>
    </source>
</evidence>
<dbReference type="PANTHER" id="PTHR10272">
    <property type="entry name" value="PLATELET-ACTIVATING FACTOR ACETYLHYDROLASE"/>
    <property type="match status" value="1"/>
</dbReference>
<dbReference type="RefSeq" id="XP_008311009.1">
    <property type="nucleotide sequence ID" value="XM_008312787.3"/>
</dbReference>
<dbReference type="PANTHER" id="PTHR10272:SF0">
    <property type="entry name" value="PLATELET-ACTIVATING FACTOR ACETYLHYDROLASE"/>
    <property type="match status" value="1"/>
</dbReference>
<dbReference type="STRING" id="244447.ENSCSEP00000029699"/>
<feature type="active site" description="Charge relay system" evidence="5">
    <location>
        <position position="296"/>
    </location>
</feature>
<protein>
    <recommendedName>
        <fullName evidence="4">Platelet-activating factor acetylhydrolase</fullName>
        <ecNumber evidence="4">3.1.1.47</ecNumber>
    </recommendedName>
</protein>
<evidence type="ECO:0000313" key="6">
    <source>
        <dbReference type="Ensembl" id="ENSCSEP00000029699.1"/>
    </source>
</evidence>
<reference evidence="6" key="2">
    <citation type="submission" date="2025-08" db="UniProtKB">
        <authorList>
            <consortium name="Ensembl"/>
        </authorList>
    </citation>
    <scope>IDENTIFICATION</scope>
</reference>
<feature type="active site" description="Charge relay system" evidence="5">
    <location>
        <position position="351"/>
    </location>
</feature>
<dbReference type="Ensembl" id="ENSCSET00000030100.1">
    <property type="protein sequence ID" value="ENSCSEP00000029699.1"/>
    <property type="gene ID" value="ENSCSEG00000019031.1"/>
</dbReference>
<dbReference type="InParanoid" id="A0A3P8WSG2"/>
<dbReference type="GeneTree" id="ENSGT00390000005233"/>
<keyword evidence="1 4" id="KW-0378">Hydrolase</keyword>
<keyword evidence="7" id="KW-1185">Reference proteome</keyword>
<dbReference type="PIRSF" id="PIRSF018169">
    <property type="entry name" value="PAF_acetylhydrolase"/>
    <property type="match status" value="1"/>
</dbReference>
<comment type="catalytic activity">
    <reaction evidence="4">
        <text>a 1-O-alkyl-2-acetyl-sn-glycero-3-phosphocholine + H2O = a 1-O-alkyl-sn-glycero-3-phosphocholine + acetate + H(+)</text>
        <dbReference type="Rhea" id="RHEA:17777"/>
        <dbReference type="ChEBI" id="CHEBI:15377"/>
        <dbReference type="ChEBI" id="CHEBI:15378"/>
        <dbReference type="ChEBI" id="CHEBI:30089"/>
        <dbReference type="ChEBI" id="CHEBI:30909"/>
        <dbReference type="ChEBI" id="CHEBI:36707"/>
        <dbReference type="EC" id="3.1.1.47"/>
    </reaction>
</comment>
<reference evidence="6 7" key="1">
    <citation type="journal article" date="2014" name="Nat. Genet.">
        <title>Whole-genome sequence of a flatfish provides insights into ZW sex chromosome evolution and adaptation to a benthic lifestyle.</title>
        <authorList>
            <person name="Chen S."/>
            <person name="Zhang G."/>
            <person name="Shao C."/>
            <person name="Huang Q."/>
            <person name="Liu G."/>
            <person name="Zhang P."/>
            <person name="Song W."/>
            <person name="An N."/>
            <person name="Chalopin D."/>
            <person name="Volff J.N."/>
            <person name="Hong Y."/>
            <person name="Li Q."/>
            <person name="Sha Z."/>
            <person name="Zhou H."/>
            <person name="Xie M."/>
            <person name="Yu Q."/>
            <person name="Liu Y."/>
            <person name="Xiang H."/>
            <person name="Wang N."/>
            <person name="Wu K."/>
            <person name="Yang C."/>
            <person name="Zhou Q."/>
            <person name="Liao X."/>
            <person name="Yang L."/>
            <person name="Hu Q."/>
            <person name="Zhang J."/>
            <person name="Meng L."/>
            <person name="Jin L."/>
            <person name="Tian Y."/>
            <person name="Lian J."/>
            <person name="Yang J."/>
            <person name="Miao G."/>
            <person name="Liu S."/>
            <person name="Liang Z."/>
            <person name="Yan F."/>
            <person name="Li Y."/>
            <person name="Sun B."/>
            <person name="Zhang H."/>
            <person name="Zhang J."/>
            <person name="Zhu Y."/>
            <person name="Du M."/>
            <person name="Zhao Y."/>
            <person name="Schartl M."/>
            <person name="Tang Q."/>
            <person name="Wang J."/>
        </authorList>
    </citation>
    <scope>NUCLEOTIDE SEQUENCE</scope>
</reference>
<keyword evidence="3 4" id="KW-0443">Lipid metabolism</keyword>
<dbReference type="Pfam" id="PF03403">
    <property type="entry name" value="PAF-AH_p_II"/>
    <property type="match status" value="1"/>
</dbReference>
<organism evidence="6 7">
    <name type="scientific">Cynoglossus semilaevis</name>
    <name type="common">Tongue sole</name>
    <dbReference type="NCBI Taxonomy" id="244447"/>
    <lineage>
        <taxon>Eukaryota</taxon>
        <taxon>Metazoa</taxon>
        <taxon>Chordata</taxon>
        <taxon>Craniata</taxon>
        <taxon>Vertebrata</taxon>
        <taxon>Euteleostomi</taxon>
        <taxon>Actinopterygii</taxon>
        <taxon>Neopterygii</taxon>
        <taxon>Teleostei</taxon>
        <taxon>Neoteleostei</taxon>
        <taxon>Acanthomorphata</taxon>
        <taxon>Carangaria</taxon>
        <taxon>Pleuronectiformes</taxon>
        <taxon>Pleuronectoidei</taxon>
        <taxon>Cynoglossidae</taxon>
        <taxon>Cynoglossinae</taxon>
        <taxon>Cynoglossus</taxon>
    </lineage>
</organism>
<evidence type="ECO:0000256" key="4">
    <source>
        <dbReference type="PIRNR" id="PIRNR018169"/>
    </source>
</evidence>
<evidence type="ECO:0000256" key="5">
    <source>
        <dbReference type="PIRSR" id="PIRSR018169-1"/>
    </source>
</evidence>
<dbReference type="GO" id="GO:0016042">
    <property type="term" value="P:lipid catabolic process"/>
    <property type="evidence" value="ECO:0007669"/>
    <property type="project" value="UniProtKB-KW"/>
</dbReference>
<name>A0A3P8WSG2_CYNSE</name>
<accession>A0A3P8WSG2</accession>
<evidence type="ECO:0000256" key="2">
    <source>
        <dbReference type="ARBA" id="ARBA00022963"/>
    </source>
</evidence>